<reference evidence="9" key="3">
    <citation type="submission" date="2022-12" db="EMBL/GenBank/DDBJ databases">
        <authorList>
            <person name="Sun Q."/>
            <person name="Kim S."/>
        </authorList>
    </citation>
    <scope>NUCLEOTIDE SEQUENCE</scope>
    <source>
        <strain evidence="9">KCTC 12343</strain>
    </source>
</reference>
<dbReference type="PANTHER" id="PTHR40980">
    <property type="entry name" value="PLUG DOMAIN-CONTAINING PROTEIN"/>
    <property type="match status" value="1"/>
</dbReference>
<accession>A0A411WXS6</accession>
<evidence type="ECO:0000256" key="6">
    <source>
        <dbReference type="SAM" id="SignalP"/>
    </source>
</evidence>
<evidence type="ECO:0000313" key="11">
    <source>
        <dbReference type="Proteomes" id="UP000292307"/>
    </source>
</evidence>
<reference evidence="10 11" key="2">
    <citation type="submission" date="2019-02" db="EMBL/GenBank/DDBJ databases">
        <title>Draft Genome Sequences of Six Type Strains of the Genus Massilia.</title>
        <authorList>
            <person name="Miess H."/>
            <person name="Frediansyhah A."/>
            <person name="Gross H."/>
        </authorList>
    </citation>
    <scope>NUCLEOTIDE SEQUENCE [LARGE SCALE GENOMIC DNA]</scope>
    <source>
        <strain evidence="10 11">DSM 17472</strain>
    </source>
</reference>
<keyword evidence="11" id="KW-1185">Reference proteome</keyword>
<dbReference type="Gene3D" id="2.170.130.10">
    <property type="entry name" value="TonB-dependent receptor, plug domain"/>
    <property type="match status" value="1"/>
</dbReference>
<dbReference type="InterPro" id="IPR036942">
    <property type="entry name" value="Beta-barrel_TonB_sf"/>
</dbReference>
<keyword evidence="5" id="KW-0798">TonB box</keyword>
<evidence type="ECO:0000259" key="8">
    <source>
        <dbReference type="Pfam" id="PF07715"/>
    </source>
</evidence>
<reference evidence="9" key="1">
    <citation type="journal article" date="2014" name="Int. J. Syst. Evol. Microbiol.">
        <title>Complete genome sequence of Corynebacterium casei LMG S-19264T (=DSM 44701T), isolated from a smear-ripened cheese.</title>
        <authorList>
            <consortium name="US DOE Joint Genome Institute (JGI-PGF)"/>
            <person name="Walter F."/>
            <person name="Albersmeier A."/>
            <person name="Kalinowski J."/>
            <person name="Ruckert C."/>
        </authorList>
    </citation>
    <scope>NUCLEOTIDE SEQUENCE</scope>
    <source>
        <strain evidence="9">KCTC 12343</strain>
    </source>
</reference>
<dbReference type="NCBIfam" id="TIGR01782">
    <property type="entry name" value="TonB-Xanth-Caul"/>
    <property type="match status" value="1"/>
</dbReference>
<evidence type="ECO:0000313" key="12">
    <source>
        <dbReference type="Proteomes" id="UP000628442"/>
    </source>
</evidence>
<dbReference type="Proteomes" id="UP000292307">
    <property type="component" value="Chromosome"/>
</dbReference>
<dbReference type="OrthoDB" id="8727862at2"/>
<proteinExistence type="inferred from homology"/>
<keyword evidence="9" id="KW-0675">Receptor</keyword>
<sequence length="927" mass="101816">MQNHRMRKTVLAALIAELLVPMAAFAQDAAGSTSATAPAENAATVVVSGIRASLSSSLNTKRMQDGVVDAVSAEDAGKFPDTNIAESLQRVTGVQIQRNNGEGRYISVRGLGPEFNNVLVNGRTLTSDTGGREFSFDLLSSDLISKVLVYKTSQPFLPEGGIGSTVDVQTARPLSGKTGHSSVINVSHSYDDNSKEHTPNLAGMYTFANEARTFGVTASVSYTDRASKQNKAVTDDWHYRDVTIINGDLNSRGLTMADVTTRKLYMPQSFGFQVEDESRKRTVGNLTVQYNPSRDWKLSADALYSRLDQRNKVIAFSDWNNPVQVGVQYDDNDQVTSFQRPGSDFYANNPGLVGEGSPLTEGNSNDMIVKGGDRLSETKAFGLNSKWQLSPDWKLEGDVSTSRTTSQSPDQWVVAGMLPRNGDVLTFGARPTVIFGDNIADPTAVRAHAVSNGEVSNSDKLHEGRLNLSWNREEGTFKGIDTGVSYSQREVGRHEFEADSWNAFSGYHVALPASLFTVTPMDDFFGGGGQVPKAFLRFDPNEYMAYLNQPSLLGQSNDPALYGDKTRYPNGPMGINYDAPASQWGVREKVSSIFLDTKWEGERWSANAGLRVVHVKSRSTGFSRELISAVKSTNDTTYILNWGPRVAKSVDNSYNSYLPSANVKFDVTKDMLLRLAASKTETRPTLSQMGVDNWYGGRFGDVQTGGGNPYLNPMQSKNLDLSYEWYLSKTNYVSAAVFYKKVSDFLETRLVDMRIPQYDEVVHDSRVRNGQKGKIKGAEIAGQFAFDEAIPWLRGFGVSANYTYVDASAERDGDAAALVCGYPGLSKQSYNGSVFYENGSFQARVSYNWRNHFSINCGGGSAQPRNRAAYGQTDASLRYNITDTIAIYADAINLSNQQAHEYASNESQFLMLEDVGRRVNVGVRVAF</sequence>
<keyword evidence="3 5" id="KW-0472">Membrane</keyword>
<evidence type="ECO:0000259" key="7">
    <source>
        <dbReference type="Pfam" id="PF00593"/>
    </source>
</evidence>
<evidence type="ECO:0000256" key="2">
    <source>
        <dbReference type="ARBA" id="ARBA00009810"/>
    </source>
</evidence>
<dbReference type="Proteomes" id="UP000628442">
    <property type="component" value="Unassembled WGS sequence"/>
</dbReference>
<evidence type="ECO:0000313" key="10">
    <source>
        <dbReference type="EMBL" id="QBI01507.1"/>
    </source>
</evidence>
<dbReference type="InterPro" id="IPR037066">
    <property type="entry name" value="Plug_dom_sf"/>
</dbReference>
<feature type="domain" description="TonB-dependent receptor-like beta-barrel" evidence="7">
    <location>
        <begin position="461"/>
        <end position="894"/>
    </location>
</feature>
<organism evidence="9 12">
    <name type="scientific">Pseudoduganella albidiflava</name>
    <dbReference type="NCBI Taxonomy" id="321983"/>
    <lineage>
        <taxon>Bacteria</taxon>
        <taxon>Pseudomonadati</taxon>
        <taxon>Pseudomonadota</taxon>
        <taxon>Betaproteobacteria</taxon>
        <taxon>Burkholderiales</taxon>
        <taxon>Oxalobacteraceae</taxon>
        <taxon>Telluria group</taxon>
        <taxon>Pseudoduganella</taxon>
    </lineage>
</organism>
<dbReference type="PANTHER" id="PTHR40980:SF3">
    <property type="entry name" value="TONB-DEPENDENT RECEPTOR-LIKE BETA-BARREL DOMAIN-CONTAINING PROTEIN"/>
    <property type="match status" value="1"/>
</dbReference>
<evidence type="ECO:0000256" key="3">
    <source>
        <dbReference type="ARBA" id="ARBA00023136"/>
    </source>
</evidence>
<dbReference type="Gene3D" id="2.40.170.20">
    <property type="entry name" value="TonB-dependent receptor, beta-barrel domain"/>
    <property type="match status" value="1"/>
</dbReference>
<keyword evidence="4" id="KW-0998">Cell outer membrane</keyword>
<dbReference type="SUPFAM" id="SSF56935">
    <property type="entry name" value="Porins"/>
    <property type="match status" value="1"/>
</dbReference>
<evidence type="ECO:0000256" key="5">
    <source>
        <dbReference type="RuleBase" id="RU003357"/>
    </source>
</evidence>
<dbReference type="AlphaFoldDB" id="A0A411WXS6"/>
<gene>
    <name evidence="9" type="primary">btuB</name>
    <name evidence="10" type="ORF">EYF70_12085</name>
    <name evidence="9" type="ORF">GCM10007387_16490</name>
</gene>
<keyword evidence="6" id="KW-0732">Signal</keyword>
<dbReference type="Pfam" id="PF00593">
    <property type="entry name" value="TonB_dep_Rec_b-barrel"/>
    <property type="match status" value="1"/>
</dbReference>
<dbReference type="InterPro" id="IPR012910">
    <property type="entry name" value="Plug_dom"/>
</dbReference>
<name>A0A411WXS6_9BURK</name>
<dbReference type="EMBL" id="BMWV01000003">
    <property type="protein sequence ID" value="GGY35216.1"/>
    <property type="molecule type" value="Genomic_DNA"/>
</dbReference>
<comment type="similarity">
    <text evidence="2 5">Belongs to the TonB-dependent receptor family.</text>
</comment>
<feature type="chain" id="PRO_5044601703" evidence="6">
    <location>
        <begin position="27"/>
        <end position="927"/>
    </location>
</feature>
<evidence type="ECO:0000256" key="1">
    <source>
        <dbReference type="ARBA" id="ARBA00004442"/>
    </source>
</evidence>
<dbReference type="Pfam" id="PF07715">
    <property type="entry name" value="Plug"/>
    <property type="match status" value="1"/>
</dbReference>
<dbReference type="RefSeq" id="WP_131145628.1">
    <property type="nucleotide sequence ID" value="NZ_BMWV01000003.1"/>
</dbReference>
<dbReference type="CDD" id="cd01347">
    <property type="entry name" value="ligand_gated_channel"/>
    <property type="match status" value="1"/>
</dbReference>
<protein>
    <submittedName>
        <fullName evidence="9">TonB-dependent receptor</fullName>
    </submittedName>
</protein>
<dbReference type="EMBL" id="CP036401">
    <property type="protein sequence ID" value="QBI01507.1"/>
    <property type="molecule type" value="Genomic_DNA"/>
</dbReference>
<feature type="signal peptide" evidence="6">
    <location>
        <begin position="1"/>
        <end position="26"/>
    </location>
</feature>
<evidence type="ECO:0000256" key="4">
    <source>
        <dbReference type="ARBA" id="ARBA00023237"/>
    </source>
</evidence>
<comment type="subcellular location">
    <subcellularLocation>
        <location evidence="1 5">Cell outer membrane</location>
    </subcellularLocation>
</comment>
<dbReference type="GO" id="GO:0009279">
    <property type="term" value="C:cell outer membrane"/>
    <property type="evidence" value="ECO:0007669"/>
    <property type="project" value="UniProtKB-SubCell"/>
</dbReference>
<evidence type="ECO:0000313" key="9">
    <source>
        <dbReference type="EMBL" id="GGY35216.1"/>
    </source>
</evidence>
<dbReference type="InterPro" id="IPR010104">
    <property type="entry name" value="TonB_rcpt_bac"/>
</dbReference>
<dbReference type="InterPro" id="IPR000531">
    <property type="entry name" value="Beta-barrel_TonB"/>
</dbReference>
<feature type="domain" description="TonB-dependent receptor plug" evidence="8">
    <location>
        <begin position="61"/>
        <end position="157"/>
    </location>
</feature>